<name>A0A2P5CWZ6_PARAD</name>
<comment type="caution">
    <text evidence="1">The sequence shown here is derived from an EMBL/GenBank/DDBJ whole genome shotgun (WGS) entry which is preliminary data.</text>
</comment>
<accession>A0A2P5CWZ6</accession>
<dbReference type="EMBL" id="JXTB01000086">
    <property type="protein sequence ID" value="PON65546.1"/>
    <property type="molecule type" value="Genomic_DNA"/>
</dbReference>
<protein>
    <submittedName>
        <fullName evidence="1">Uncharacterized protein</fullName>
    </submittedName>
</protein>
<reference evidence="2" key="1">
    <citation type="submission" date="2016-06" db="EMBL/GenBank/DDBJ databases">
        <title>Parallel loss of symbiosis genes in relatives of nitrogen-fixing non-legume Parasponia.</title>
        <authorList>
            <person name="Van Velzen R."/>
            <person name="Holmer R."/>
            <person name="Bu F."/>
            <person name="Rutten L."/>
            <person name="Van Zeijl A."/>
            <person name="Liu W."/>
            <person name="Santuari L."/>
            <person name="Cao Q."/>
            <person name="Sharma T."/>
            <person name="Shen D."/>
            <person name="Roswanjaya Y."/>
            <person name="Wardhani T."/>
            <person name="Kalhor M.S."/>
            <person name="Jansen J."/>
            <person name="Van den Hoogen J."/>
            <person name="Gungor B."/>
            <person name="Hartog M."/>
            <person name="Hontelez J."/>
            <person name="Verver J."/>
            <person name="Yang W.-C."/>
            <person name="Schijlen E."/>
            <person name="Repin R."/>
            <person name="Schilthuizen M."/>
            <person name="Schranz E."/>
            <person name="Heidstra R."/>
            <person name="Miyata K."/>
            <person name="Fedorova E."/>
            <person name="Kohlen W."/>
            <person name="Bisseling T."/>
            <person name="Smit S."/>
            <person name="Geurts R."/>
        </authorList>
    </citation>
    <scope>NUCLEOTIDE SEQUENCE [LARGE SCALE GENOMIC DNA]</scope>
    <source>
        <strain evidence="2">cv. WU1-14</strain>
    </source>
</reference>
<evidence type="ECO:0000313" key="1">
    <source>
        <dbReference type="EMBL" id="PON65546.1"/>
    </source>
</evidence>
<dbReference type="Proteomes" id="UP000237105">
    <property type="component" value="Unassembled WGS sequence"/>
</dbReference>
<proteinExistence type="predicted"/>
<gene>
    <name evidence="1" type="ORF">PanWU01x14_115580</name>
</gene>
<evidence type="ECO:0000313" key="2">
    <source>
        <dbReference type="Proteomes" id="UP000237105"/>
    </source>
</evidence>
<keyword evidence="2" id="KW-1185">Reference proteome</keyword>
<organism evidence="1 2">
    <name type="scientific">Parasponia andersonii</name>
    <name type="common">Sponia andersonii</name>
    <dbReference type="NCBI Taxonomy" id="3476"/>
    <lineage>
        <taxon>Eukaryota</taxon>
        <taxon>Viridiplantae</taxon>
        <taxon>Streptophyta</taxon>
        <taxon>Embryophyta</taxon>
        <taxon>Tracheophyta</taxon>
        <taxon>Spermatophyta</taxon>
        <taxon>Magnoliopsida</taxon>
        <taxon>eudicotyledons</taxon>
        <taxon>Gunneridae</taxon>
        <taxon>Pentapetalae</taxon>
        <taxon>rosids</taxon>
        <taxon>fabids</taxon>
        <taxon>Rosales</taxon>
        <taxon>Cannabaceae</taxon>
        <taxon>Parasponia</taxon>
    </lineage>
</organism>
<dbReference type="AlphaFoldDB" id="A0A2P5CWZ6"/>
<sequence length="80" mass="8605">MATGAGRSSYGHRSEATPVWLAHGVPPAWPQKRGNAHTANVWAATYMANMRGCSCTATIPVATRVTSKRVSPSQQHRRCA</sequence>